<dbReference type="VEuPathDB" id="VectorBase:AATE002922"/>
<name>A0A182IPC4_ANOAO</name>
<dbReference type="EnsemblMetazoa" id="AATE002922-RA">
    <property type="protein sequence ID" value="AATE002922-PA.1"/>
    <property type="gene ID" value="AATE002922"/>
</dbReference>
<dbReference type="AlphaFoldDB" id="A0A182IPC4"/>
<protein>
    <submittedName>
        <fullName evidence="2">Uncharacterized protein</fullName>
    </submittedName>
</protein>
<proteinExistence type="predicted"/>
<accession>A0A182IPC4</accession>
<feature type="compositionally biased region" description="Polar residues" evidence="1">
    <location>
        <begin position="158"/>
        <end position="168"/>
    </location>
</feature>
<feature type="region of interest" description="Disordered" evidence="1">
    <location>
        <begin position="143"/>
        <end position="168"/>
    </location>
</feature>
<reference evidence="2" key="1">
    <citation type="submission" date="2022-08" db="UniProtKB">
        <authorList>
            <consortium name="EnsemblMetazoa"/>
        </authorList>
    </citation>
    <scope>IDENTIFICATION</scope>
    <source>
        <strain evidence="2">EBRO</strain>
    </source>
</reference>
<organism evidence="2">
    <name type="scientific">Anopheles atroparvus</name>
    <name type="common">European mosquito</name>
    <dbReference type="NCBI Taxonomy" id="41427"/>
    <lineage>
        <taxon>Eukaryota</taxon>
        <taxon>Metazoa</taxon>
        <taxon>Ecdysozoa</taxon>
        <taxon>Arthropoda</taxon>
        <taxon>Hexapoda</taxon>
        <taxon>Insecta</taxon>
        <taxon>Pterygota</taxon>
        <taxon>Neoptera</taxon>
        <taxon>Endopterygota</taxon>
        <taxon>Diptera</taxon>
        <taxon>Nematocera</taxon>
        <taxon>Culicoidea</taxon>
        <taxon>Culicidae</taxon>
        <taxon>Anophelinae</taxon>
        <taxon>Anopheles</taxon>
    </lineage>
</organism>
<sequence>MRLAVADVAEDELLVEDGPVETPPPGCGAGRLCWRAGAVGGIWCGMNHGQSVAEAAAEFAAATTVDEKPRCGDQTRGLSLADDESFTPLSRATLSEWVIRHHRWGWMIIDIVEDTSPPTGQASTVEQTNNETAGLEVHVVEQGSPTFRTESRGRRFASNDQSQSAHSR</sequence>
<evidence type="ECO:0000313" key="2">
    <source>
        <dbReference type="EnsemblMetazoa" id="AATE002922-PA.1"/>
    </source>
</evidence>
<evidence type="ECO:0000256" key="1">
    <source>
        <dbReference type="SAM" id="MobiDB-lite"/>
    </source>
</evidence>